<keyword evidence="3" id="KW-1185">Reference proteome</keyword>
<reference evidence="2 3" key="1">
    <citation type="submission" date="2017-02" db="EMBL/GenBank/DDBJ databases">
        <title>Complete genome sequence of the drought resistance-promoting endophyte Pantoea alhagi LTYR-11Z.</title>
        <authorList>
            <person name="Zhang L."/>
        </authorList>
    </citation>
    <scope>NUCLEOTIDE SEQUENCE [LARGE SCALE GENOMIC DNA]</scope>
    <source>
        <strain evidence="2 3">LTYR-11Z</strain>
    </source>
</reference>
<dbReference type="STRING" id="1891675.B1H58_14430"/>
<dbReference type="AlphaFoldDB" id="A0A1W6B7R6"/>
<dbReference type="EMBL" id="CP019706">
    <property type="protein sequence ID" value="ARJ43109.1"/>
    <property type="molecule type" value="Genomic_DNA"/>
</dbReference>
<name>A0A1W6B7R6_9GAMM</name>
<evidence type="ECO:0000313" key="3">
    <source>
        <dbReference type="Proteomes" id="UP000192900"/>
    </source>
</evidence>
<dbReference type="KEGG" id="palh:B1H58_14430"/>
<evidence type="ECO:0000256" key="1">
    <source>
        <dbReference type="SAM" id="Phobius"/>
    </source>
</evidence>
<accession>A0A1W6B7R6</accession>
<dbReference type="RefSeq" id="WP_085071163.1">
    <property type="nucleotide sequence ID" value="NZ_CP019706.1"/>
</dbReference>
<organism evidence="2 3">
    <name type="scientific">Pantoea alhagi</name>
    <dbReference type="NCBI Taxonomy" id="1891675"/>
    <lineage>
        <taxon>Bacteria</taxon>
        <taxon>Pseudomonadati</taxon>
        <taxon>Pseudomonadota</taxon>
        <taxon>Gammaproteobacteria</taxon>
        <taxon>Enterobacterales</taxon>
        <taxon>Erwiniaceae</taxon>
        <taxon>Pantoea</taxon>
    </lineage>
</organism>
<sequence length="84" mass="9598">MSLWNLSFQQYLAFALLLMLLYRYTGAMVCLAVVVTGASLWRVFYDEALPALLLLLLIGSALGVLIFYAERYRSIRKANRSFVQ</sequence>
<feature type="transmembrane region" description="Helical" evidence="1">
    <location>
        <begin position="12"/>
        <end position="36"/>
    </location>
</feature>
<keyword evidence="1" id="KW-0472">Membrane</keyword>
<proteinExistence type="predicted"/>
<dbReference type="Proteomes" id="UP000192900">
    <property type="component" value="Chromosome"/>
</dbReference>
<evidence type="ECO:0000313" key="2">
    <source>
        <dbReference type="EMBL" id="ARJ43109.1"/>
    </source>
</evidence>
<keyword evidence="1" id="KW-0812">Transmembrane</keyword>
<keyword evidence="1" id="KW-1133">Transmembrane helix</keyword>
<gene>
    <name evidence="2" type="ORF">B1H58_14430</name>
</gene>
<protein>
    <submittedName>
        <fullName evidence="2">Uncharacterized protein</fullName>
    </submittedName>
</protein>
<feature type="transmembrane region" description="Helical" evidence="1">
    <location>
        <begin position="48"/>
        <end position="69"/>
    </location>
</feature>